<keyword evidence="1" id="KW-1133">Transmembrane helix</keyword>
<dbReference type="EMBL" id="MRCB01000062">
    <property type="protein sequence ID" value="OKH17547.1"/>
    <property type="molecule type" value="Genomic_DNA"/>
</dbReference>
<feature type="transmembrane region" description="Helical" evidence="1">
    <location>
        <begin position="187"/>
        <end position="206"/>
    </location>
</feature>
<feature type="transmembrane region" description="Helical" evidence="1">
    <location>
        <begin position="140"/>
        <end position="162"/>
    </location>
</feature>
<reference evidence="2 3" key="1">
    <citation type="submission" date="2016-11" db="EMBL/GenBank/DDBJ databases">
        <title>Draft Genome Sequences of Nine Cyanobacterial Strains from Diverse Habitats.</title>
        <authorList>
            <person name="Zhu T."/>
            <person name="Hou S."/>
            <person name="Lu X."/>
            <person name="Hess W.R."/>
        </authorList>
    </citation>
    <scope>NUCLEOTIDE SEQUENCE [LARGE SCALE GENOMIC DNA]</scope>
    <source>
        <strain evidence="2 3">NIES-593</strain>
    </source>
</reference>
<dbReference type="Proteomes" id="UP000186868">
    <property type="component" value="Unassembled WGS sequence"/>
</dbReference>
<organism evidence="2 3">
    <name type="scientific">Hydrococcus rivularis NIES-593</name>
    <dbReference type="NCBI Taxonomy" id="1921803"/>
    <lineage>
        <taxon>Bacteria</taxon>
        <taxon>Bacillati</taxon>
        <taxon>Cyanobacteriota</taxon>
        <taxon>Cyanophyceae</taxon>
        <taxon>Pleurocapsales</taxon>
        <taxon>Hydrococcaceae</taxon>
        <taxon>Hydrococcus</taxon>
    </lineage>
</organism>
<proteinExistence type="predicted"/>
<sequence length="258" mass="30534">MTDILKEILNILKENENIRLIISALLLIFVFRLKDIYEFVDRLLNRKVTRLENLLKGDLDRETRQAVQEELYSRYFQQTTGIKAEKHLREKITKLFESANGRITYSDINHVFKHGFLLCDHNEELRIRKINRQDRISYRFWRIISLSVWVLGLLLILLTILFKIDDPSKIKIGILSTFSPSRNTNEFSLKSVLILHGISWCILAYVMRSQTFVIKIVDKVKSELERQSVEKKRPKSKSIINLFTNLLSPNNLFKRKKK</sequence>
<dbReference type="STRING" id="1921803.NIES593_22985"/>
<evidence type="ECO:0000313" key="3">
    <source>
        <dbReference type="Proteomes" id="UP000186868"/>
    </source>
</evidence>
<evidence type="ECO:0000313" key="2">
    <source>
        <dbReference type="EMBL" id="OKH17547.1"/>
    </source>
</evidence>
<gene>
    <name evidence="2" type="ORF">NIES593_22985</name>
</gene>
<comment type="caution">
    <text evidence="2">The sequence shown here is derived from an EMBL/GenBank/DDBJ whole genome shotgun (WGS) entry which is preliminary data.</text>
</comment>
<keyword evidence="1" id="KW-0472">Membrane</keyword>
<name>A0A1U7H6U9_9CYAN</name>
<dbReference type="RefSeq" id="WP_073601784.1">
    <property type="nucleotide sequence ID" value="NZ_MRCB01000062.1"/>
</dbReference>
<protein>
    <submittedName>
        <fullName evidence="2">Uncharacterized protein</fullName>
    </submittedName>
</protein>
<accession>A0A1U7H6U9</accession>
<dbReference type="AlphaFoldDB" id="A0A1U7H6U9"/>
<evidence type="ECO:0000256" key="1">
    <source>
        <dbReference type="SAM" id="Phobius"/>
    </source>
</evidence>
<keyword evidence="3" id="KW-1185">Reference proteome</keyword>
<keyword evidence="1" id="KW-0812">Transmembrane</keyword>